<comment type="caution">
    <text evidence="4">The sequence shown here is derived from an EMBL/GenBank/DDBJ whole genome shotgun (WGS) entry which is preliminary data.</text>
</comment>
<dbReference type="GO" id="GO:0005680">
    <property type="term" value="C:anaphase-promoting complex"/>
    <property type="evidence" value="ECO:0007669"/>
    <property type="project" value="InterPro"/>
</dbReference>
<dbReference type="InterPro" id="IPR024990">
    <property type="entry name" value="Apc1"/>
</dbReference>
<evidence type="ECO:0000313" key="5">
    <source>
        <dbReference type="Proteomes" id="UP000626092"/>
    </source>
</evidence>
<evidence type="ECO:0000313" key="4">
    <source>
        <dbReference type="EMBL" id="KAF7128882.1"/>
    </source>
</evidence>
<dbReference type="GO" id="GO:0060090">
    <property type="term" value="F:molecular adaptor activity"/>
    <property type="evidence" value="ECO:0007669"/>
    <property type="project" value="TreeGrafter"/>
</dbReference>
<accession>A0A834LBS8</accession>
<proteinExistence type="predicted"/>
<dbReference type="Proteomes" id="UP000626092">
    <property type="component" value="Unassembled WGS sequence"/>
</dbReference>
<keyword evidence="3" id="KW-0131">Cell cycle</keyword>
<sequence length="220" mass="24511">MLPSSLGKGQVSDNLMPSETVPILHDLKIIGLVDAVDRRIYLIVNNGQSLIITILVGFTADWVDFLRWLENCLRYGYNSSDTDRKDLPPLLRKDKGSVLSWAWKIIVFYSLLCGAKHSGKNLPSGVFCSIATGSSCNFEELTVLAMVGERFGLQQLDLMHSGVSLPLRHLYCSAVTQLSLGHWKNAGNLLPLTGLLQRIFFLSRRFGFVALFKLKQIQGI</sequence>
<dbReference type="PANTHER" id="PTHR12827:SF3">
    <property type="entry name" value="ANAPHASE-PROMOTING COMPLEX SUBUNIT 1"/>
    <property type="match status" value="1"/>
</dbReference>
<keyword evidence="1" id="KW-0132">Cell division</keyword>
<dbReference type="GO" id="GO:0007091">
    <property type="term" value="P:metaphase/anaphase transition of mitotic cell cycle"/>
    <property type="evidence" value="ECO:0007669"/>
    <property type="project" value="TreeGrafter"/>
</dbReference>
<dbReference type="GO" id="GO:0051301">
    <property type="term" value="P:cell division"/>
    <property type="evidence" value="ECO:0007669"/>
    <property type="project" value="UniProtKB-KW"/>
</dbReference>
<gene>
    <name evidence="4" type="ORF">RHSIM_Rhsim10G0095400</name>
</gene>
<dbReference type="PANTHER" id="PTHR12827">
    <property type="entry name" value="MEIOTIC CHECKPOINT REGULATOR TSG24 FAMILY MEMBER"/>
    <property type="match status" value="1"/>
</dbReference>
<evidence type="ECO:0000256" key="2">
    <source>
        <dbReference type="ARBA" id="ARBA00022776"/>
    </source>
</evidence>
<protein>
    <submittedName>
        <fullName evidence="4">Uncharacterized protein</fullName>
    </submittedName>
</protein>
<dbReference type="AlphaFoldDB" id="A0A834LBS8"/>
<organism evidence="4 5">
    <name type="scientific">Rhododendron simsii</name>
    <name type="common">Sims's rhododendron</name>
    <dbReference type="NCBI Taxonomy" id="118357"/>
    <lineage>
        <taxon>Eukaryota</taxon>
        <taxon>Viridiplantae</taxon>
        <taxon>Streptophyta</taxon>
        <taxon>Embryophyta</taxon>
        <taxon>Tracheophyta</taxon>
        <taxon>Spermatophyta</taxon>
        <taxon>Magnoliopsida</taxon>
        <taxon>eudicotyledons</taxon>
        <taxon>Gunneridae</taxon>
        <taxon>Pentapetalae</taxon>
        <taxon>asterids</taxon>
        <taxon>Ericales</taxon>
        <taxon>Ericaceae</taxon>
        <taxon>Ericoideae</taxon>
        <taxon>Rhodoreae</taxon>
        <taxon>Rhododendron</taxon>
    </lineage>
</organism>
<dbReference type="GO" id="GO:0031145">
    <property type="term" value="P:anaphase-promoting complex-dependent catabolic process"/>
    <property type="evidence" value="ECO:0007669"/>
    <property type="project" value="TreeGrafter"/>
</dbReference>
<dbReference type="OrthoDB" id="1293800at2759"/>
<dbReference type="EMBL" id="WJXA01000010">
    <property type="protein sequence ID" value="KAF7128882.1"/>
    <property type="molecule type" value="Genomic_DNA"/>
</dbReference>
<evidence type="ECO:0000256" key="1">
    <source>
        <dbReference type="ARBA" id="ARBA00022618"/>
    </source>
</evidence>
<name>A0A834LBS8_RHOSS</name>
<keyword evidence="2" id="KW-0498">Mitosis</keyword>
<keyword evidence="5" id="KW-1185">Reference proteome</keyword>
<evidence type="ECO:0000256" key="3">
    <source>
        <dbReference type="ARBA" id="ARBA00023306"/>
    </source>
</evidence>
<reference evidence="4" key="1">
    <citation type="submission" date="2019-11" db="EMBL/GenBank/DDBJ databases">
        <authorList>
            <person name="Liu Y."/>
            <person name="Hou J."/>
            <person name="Li T.-Q."/>
            <person name="Guan C.-H."/>
            <person name="Wu X."/>
            <person name="Wu H.-Z."/>
            <person name="Ling F."/>
            <person name="Zhang R."/>
            <person name="Shi X.-G."/>
            <person name="Ren J.-P."/>
            <person name="Chen E.-F."/>
            <person name="Sun J.-M."/>
        </authorList>
    </citation>
    <scope>NUCLEOTIDE SEQUENCE</scope>
    <source>
        <strain evidence="4">Adult_tree_wgs_1</strain>
        <tissue evidence="4">Leaves</tissue>
    </source>
</reference>
<dbReference type="GO" id="GO:0070979">
    <property type="term" value="P:protein K11-linked ubiquitination"/>
    <property type="evidence" value="ECO:0007669"/>
    <property type="project" value="TreeGrafter"/>
</dbReference>